<proteinExistence type="predicted"/>
<dbReference type="Proteomes" id="UP000325177">
    <property type="component" value="Chromosome"/>
</dbReference>
<dbReference type="InterPro" id="IPR032538">
    <property type="entry name" value="DUF4951"/>
</dbReference>
<name>A0A5P1UV81_9GAMM</name>
<dbReference type="Pfam" id="PF16309">
    <property type="entry name" value="DUF4951"/>
    <property type="match status" value="1"/>
</dbReference>
<dbReference type="InterPro" id="IPR038343">
    <property type="entry name" value="DUF4951_sf"/>
</dbReference>
<feature type="chain" id="PRO_5024844239" evidence="1">
    <location>
        <begin position="20"/>
        <end position="121"/>
    </location>
</feature>
<dbReference type="EMBL" id="CP043909">
    <property type="protein sequence ID" value="QER40474.1"/>
    <property type="molecule type" value="Genomic_DNA"/>
</dbReference>
<dbReference type="RefSeq" id="WP_150026638.1">
    <property type="nucleotide sequence ID" value="NZ_CP043909.1"/>
</dbReference>
<sequence>MFRLIAAFLFLGATTQLHATSAEETQHQELTQISNRSMTPQNLSLNAFGQWVIGWGTGPEGARQRLDYIQREDVAIMKQKGTTLEMIRAWQQYYENEAQNSTNNPTARYRARLMKKIAELW</sequence>
<organism evidence="2 3">
    <name type="scientific">Acinetobacter suaedae</name>
    <dbReference type="NCBI Taxonomy" id="2609668"/>
    <lineage>
        <taxon>Bacteria</taxon>
        <taxon>Pseudomonadati</taxon>
        <taxon>Pseudomonadota</taxon>
        <taxon>Gammaproteobacteria</taxon>
        <taxon>Moraxellales</taxon>
        <taxon>Moraxellaceae</taxon>
        <taxon>Acinetobacter</taxon>
    </lineage>
</organism>
<keyword evidence="3" id="KW-1185">Reference proteome</keyword>
<dbReference type="Gene3D" id="4.10.640.20">
    <property type="match status" value="1"/>
</dbReference>
<evidence type="ECO:0000313" key="3">
    <source>
        <dbReference type="Proteomes" id="UP000325177"/>
    </source>
</evidence>
<evidence type="ECO:0000313" key="2">
    <source>
        <dbReference type="EMBL" id="QER40474.1"/>
    </source>
</evidence>
<dbReference type="AlphaFoldDB" id="A0A5P1UV81"/>
<reference evidence="2 3" key="1">
    <citation type="submission" date="2019-09" db="EMBL/GenBank/DDBJ databases">
        <title>Acinetobacter sp. C16S1 isolated from saline soil.</title>
        <authorList>
            <person name="Xu L."/>
            <person name="Sun J.-Q."/>
        </authorList>
    </citation>
    <scope>NUCLEOTIDE SEQUENCE [LARGE SCALE GENOMIC DNA]</scope>
    <source>
        <strain evidence="2 3">C16S1</strain>
    </source>
</reference>
<accession>A0A5P1UV81</accession>
<feature type="signal peptide" evidence="1">
    <location>
        <begin position="1"/>
        <end position="19"/>
    </location>
</feature>
<evidence type="ECO:0000256" key="1">
    <source>
        <dbReference type="SAM" id="SignalP"/>
    </source>
</evidence>
<gene>
    <name evidence="2" type="ORF">F2A31_12515</name>
</gene>
<dbReference type="KEGG" id="asue:F2A31_12515"/>
<protein>
    <submittedName>
        <fullName evidence="2">DUF4951 domain-containing protein</fullName>
    </submittedName>
</protein>
<keyword evidence="1" id="KW-0732">Signal</keyword>